<sequence length="53" mass="6190">MVFSFISNNLTNLQVKLEEDNILSRFGGLSHVQVIRIRMINQPSTQKHTIHHF</sequence>
<dbReference type="EMBL" id="ABEU02000026">
    <property type="protein sequence ID" value="PNR27206.1"/>
    <property type="molecule type" value="Genomic_DNA"/>
</dbReference>
<dbReference type="AlphaFoldDB" id="A0A2K1ID65"/>
<keyword evidence="3" id="KW-1185">Reference proteome</keyword>
<name>A0A2K1ID65_PHYPA</name>
<organism evidence="1">
    <name type="scientific">Physcomitrium patens</name>
    <name type="common">Spreading-leaved earth moss</name>
    <name type="synonym">Physcomitrella patens</name>
    <dbReference type="NCBI Taxonomy" id="3218"/>
    <lineage>
        <taxon>Eukaryota</taxon>
        <taxon>Viridiplantae</taxon>
        <taxon>Streptophyta</taxon>
        <taxon>Embryophyta</taxon>
        <taxon>Bryophyta</taxon>
        <taxon>Bryophytina</taxon>
        <taxon>Bryopsida</taxon>
        <taxon>Funariidae</taxon>
        <taxon>Funariales</taxon>
        <taxon>Funariaceae</taxon>
        <taxon>Physcomitrium</taxon>
    </lineage>
</organism>
<evidence type="ECO:0000313" key="1">
    <source>
        <dbReference type="EMBL" id="PNR27206.1"/>
    </source>
</evidence>
<gene>
    <name evidence="1" type="ORF">PHYPA_030687</name>
</gene>
<evidence type="ECO:0000313" key="3">
    <source>
        <dbReference type="Proteomes" id="UP000006727"/>
    </source>
</evidence>
<evidence type="ECO:0000313" key="2">
    <source>
        <dbReference type="EnsemblPlants" id="Pp3c26_15437V3.1"/>
    </source>
</evidence>
<dbReference type="EnsemblPlants" id="Pp3c26_15437V3.1">
    <property type="protein sequence ID" value="Pp3c26_15437V3.1"/>
    <property type="gene ID" value="Pp3c26_15437"/>
</dbReference>
<proteinExistence type="predicted"/>
<protein>
    <submittedName>
        <fullName evidence="1 2">Uncharacterized protein</fullName>
    </submittedName>
</protein>
<accession>A0A2K1ID65</accession>
<dbReference type="InParanoid" id="A0A2K1ID65"/>
<reference evidence="1 3" key="1">
    <citation type="journal article" date="2008" name="Science">
        <title>The Physcomitrella genome reveals evolutionary insights into the conquest of land by plants.</title>
        <authorList>
            <person name="Rensing S."/>
            <person name="Lang D."/>
            <person name="Zimmer A."/>
            <person name="Terry A."/>
            <person name="Salamov A."/>
            <person name="Shapiro H."/>
            <person name="Nishiyama T."/>
            <person name="Perroud P.-F."/>
            <person name="Lindquist E."/>
            <person name="Kamisugi Y."/>
            <person name="Tanahashi T."/>
            <person name="Sakakibara K."/>
            <person name="Fujita T."/>
            <person name="Oishi K."/>
            <person name="Shin-I T."/>
            <person name="Kuroki Y."/>
            <person name="Toyoda A."/>
            <person name="Suzuki Y."/>
            <person name="Hashimoto A."/>
            <person name="Yamaguchi K."/>
            <person name="Sugano A."/>
            <person name="Kohara Y."/>
            <person name="Fujiyama A."/>
            <person name="Anterola A."/>
            <person name="Aoki S."/>
            <person name="Ashton N."/>
            <person name="Barbazuk W.B."/>
            <person name="Barker E."/>
            <person name="Bennetzen J."/>
            <person name="Bezanilla M."/>
            <person name="Blankenship R."/>
            <person name="Cho S.H."/>
            <person name="Dutcher S."/>
            <person name="Estelle M."/>
            <person name="Fawcett J.A."/>
            <person name="Gundlach H."/>
            <person name="Hanada K."/>
            <person name="Heyl A."/>
            <person name="Hicks K.A."/>
            <person name="Hugh J."/>
            <person name="Lohr M."/>
            <person name="Mayer K."/>
            <person name="Melkozernov A."/>
            <person name="Murata T."/>
            <person name="Nelson D."/>
            <person name="Pils B."/>
            <person name="Prigge M."/>
            <person name="Reiss B."/>
            <person name="Renner T."/>
            <person name="Rombauts S."/>
            <person name="Rushton P."/>
            <person name="Sanderfoot A."/>
            <person name="Schween G."/>
            <person name="Shiu S.-H."/>
            <person name="Stueber K."/>
            <person name="Theodoulou F.L."/>
            <person name="Tu H."/>
            <person name="Van de Peer Y."/>
            <person name="Verrier P.J."/>
            <person name="Waters E."/>
            <person name="Wood A."/>
            <person name="Yang L."/>
            <person name="Cove D."/>
            <person name="Cuming A."/>
            <person name="Hasebe M."/>
            <person name="Lucas S."/>
            <person name="Mishler D.B."/>
            <person name="Reski R."/>
            <person name="Grigoriev I."/>
            <person name="Quatrano R.S."/>
            <person name="Boore J.L."/>
        </authorList>
    </citation>
    <scope>NUCLEOTIDE SEQUENCE [LARGE SCALE GENOMIC DNA]</scope>
    <source>
        <strain evidence="2 3">cv. Gransden 2004</strain>
    </source>
</reference>
<dbReference type="Proteomes" id="UP000006727">
    <property type="component" value="Chromosome 26"/>
</dbReference>
<reference evidence="1 3" key="2">
    <citation type="journal article" date="2018" name="Plant J.">
        <title>The Physcomitrella patens chromosome-scale assembly reveals moss genome structure and evolution.</title>
        <authorList>
            <person name="Lang D."/>
            <person name="Ullrich K.K."/>
            <person name="Murat F."/>
            <person name="Fuchs J."/>
            <person name="Jenkins J."/>
            <person name="Haas F.B."/>
            <person name="Piednoel M."/>
            <person name="Gundlach H."/>
            <person name="Van Bel M."/>
            <person name="Meyberg R."/>
            <person name="Vives C."/>
            <person name="Morata J."/>
            <person name="Symeonidi A."/>
            <person name="Hiss M."/>
            <person name="Muchero W."/>
            <person name="Kamisugi Y."/>
            <person name="Saleh O."/>
            <person name="Blanc G."/>
            <person name="Decker E.L."/>
            <person name="van Gessel N."/>
            <person name="Grimwood J."/>
            <person name="Hayes R.D."/>
            <person name="Graham S.W."/>
            <person name="Gunter L.E."/>
            <person name="McDaniel S.F."/>
            <person name="Hoernstein S.N.W."/>
            <person name="Larsson A."/>
            <person name="Li F.W."/>
            <person name="Perroud P.F."/>
            <person name="Phillips J."/>
            <person name="Ranjan P."/>
            <person name="Rokshar D.S."/>
            <person name="Rothfels C.J."/>
            <person name="Schneider L."/>
            <person name="Shu S."/>
            <person name="Stevenson D.W."/>
            <person name="Thummler F."/>
            <person name="Tillich M."/>
            <person name="Villarreal Aguilar J.C."/>
            <person name="Widiez T."/>
            <person name="Wong G.K."/>
            <person name="Wymore A."/>
            <person name="Zhang Y."/>
            <person name="Zimmer A.D."/>
            <person name="Quatrano R.S."/>
            <person name="Mayer K.F.X."/>
            <person name="Goodstein D."/>
            <person name="Casacuberta J.M."/>
            <person name="Vandepoele K."/>
            <person name="Reski R."/>
            <person name="Cuming A.C."/>
            <person name="Tuskan G.A."/>
            <person name="Maumus F."/>
            <person name="Salse J."/>
            <person name="Schmutz J."/>
            <person name="Rensing S.A."/>
        </authorList>
    </citation>
    <scope>NUCLEOTIDE SEQUENCE [LARGE SCALE GENOMIC DNA]</scope>
    <source>
        <strain evidence="2 3">cv. Gransden 2004</strain>
    </source>
</reference>
<dbReference type="Gramene" id="Pp3c26_15437V3.1">
    <property type="protein sequence ID" value="Pp3c26_15437V3.1"/>
    <property type="gene ID" value="Pp3c26_15437"/>
</dbReference>
<reference evidence="2" key="3">
    <citation type="submission" date="2020-12" db="UniProtKB">
        <authorList>
            <consortium name="EnsemblPlants"/>
        </authorList>
    </citation>
    <scope>IDENTIFICATION</scope>
</reference>